<reference evidence="3" key="6">
    <citation type="submission" date="2021-02" db="UniProtKB">
        <authorList>
            <consortium name="EnsemblMetazoa"/>
        </authorList>
    </citation>
    <scope>IDENTIFICATION</scope>
    <source>
        <strain evidence="3">Yale</strain>
    </source>
</reference>
<dbReference type="EMBL" id="EZ424395">
    <property type="protein sequence ID" value="ADD20671.1"/>
    <property type="molecule type" value="mRNA"/>
</dbReference>
<evidence type="ECO:0000313" key="2">
    <source>
        <dbReference type="EMBL" id="ADD20671.1"/>
    </source>
</evidence>
<dbReference type="EnsemblMetazoa" id="GMOY012205-RA">
    <property type="protein sequence ID" value="GMOY012205-PA"/>
    <property type="gene ID" value="GMOY012205"/>
</dbReference>
<name>D3TSJ3_GLOMM</name>
<dbReference type="Proteomes" id="UP000092444">
    <property type="component" value="Unassembled WGS sequence"/>
</dbReference>
<protein>
    <submittedName>
        <fullName evidence="2 3">Hypothetical secreted peptide</fullName>
    </submittedName>
</protein>
<reference evidence="3" key="4">
    <citation type="submission" date="2014-03" db="EMBL/GenBank/DDBJ databases">
        <title>Genome Sequence of the Tsetse Fly (Glossina morsitans): Vector of African Trypanosomiasis.</title>
        <authorList>
            <person name="Lawson D."/>
        </authorList>
    </citation>
    <scope>NUCLEOTIDE SEQUENCE [LARGE SCALE GENOMIC DNA]</scope>
    <source>
        <strain evidence="3">Yale</strain>
    </source>
</reference>
<reference evidence="2" key="1">
    <citation type="journal article" date="2010" name="BMC Genomics">
        <title>An insight into the sialome of Glossina morsitans morsitans.</title>
        <authorList>
            <person name="Alves-Silva J."/>
            <person name="Ribeiro J.M."/>
            <person name="Van Den Abbeele J."/>
            <person name="Attardo G."/>
            <person name="Hao Z."/>
            <person name="Haines L.R."/>
            <person name="Soares M.B."/>
            <person name="Berriman M."/>
            <person name="Aksoy S."/>
            <person name="Lehane M.J."/>
        </authorList>
    </citation>
    <scope>NUCLEOTIDE SEQUENCE</scope>
    <source>
        <tissue evidence="2">Salivary gland</tissue>
    </source>
</reference>
<keyword evidence="4" id="KW-1185">Reference proteome</keyword>
<evidence type="ECO:0000256" key="1">
    <source>
        <dbReference type="SAM" id="SignalP"/>
    </source>
</evidence>
<feature type="signal peptide" evidence="1">
    <location>
        <begin position="1"/>
        <end position="20"/>
    </location>
</feature>
<organism evidence="2">
    <name type="scientific">Glossina morsitans morsitans</name>
    <name type="common">Savannah tsetse fly</name>
    <dbReference type="NCBI Taxonomy" id="37546"/>
    <lineage>
        <taxon>Eukaryota</taxon>
        <taxon>Metazoa</taxon>
        <taxon>Ecdysozoa</taxon>
        <taxon>Arthropoda</taxon>
        <taxon>Hexapoda</taxon>
        <taxon>Insecta</taxon>
        <taxon>Pterygota</taxon>
        <taxon>Neoptera</taxon>
        <taxon>Endopterygota</taxon>
        <taxon>Diptera</taxon>
        <taxon>Brachycera</taxon>
        <taxon>Muscomorpha</taxon>
        <taxon>Hippoboscoidea</taxon>
        <taxon>Glossinidae</taxon>
        <taxon>Glossina</taxon>
    </lineage>
</organism>
<reference evidence="3" key="5">
    <citation type="submission" date="2016-10" db="UniProtKB">
        <authorList>
            <consortium name="VectorBase"/>
        </authorList>
    </citation>
    <scope>IDENTIFICATION</scope>
    <source>
        <strain evidence="3">Yale</strain>
    </source>
</reference>
<accession>D3TSJ3</accession>
<proteinExistence type="evidence at transcript level"/>
<sequence length="88" mass="9986">MSHNYLIIAIIAAFLSRSNLDLDLPLPQNEERPFYSRYGEKKRVLVNTLKLWSKIDIVVLSSARGRKHPAFLDTSNTSLTLPAFSPVE</sequence>
<dbReference type="VEuPathDB" id="VectorBase:GMOY012205"/>
<feature type="chain" id="PRO_5014569835" evidence="1">
    <location>
        <begin position="21"/>
        <end position="88"/>
    </location>
</feature>
<evidence type="ECO:0000313" key="3">
    <source>
        <dbReference type="EnsemblMetazoa" id="GMOY012205-PA"/>
    </source>
</evidence>
<dbReference type="EMBL" id="CCAG010001933">
    <property type="status" value="NOT_ANNOTATED_CDS"/>
    <property type="molecule type" value="Genomic_DNA"/>
</dbReference>
<keyword evidence="1" id="KW-0732">Signal</keyword>
<reference evidence="3 4" key="3">
    <citation type="submission" date="2014-03" db="EMBL/GenBank/DDBJ databases">
        <title>Genome Sequence of the Tsetse Fly (Glossina morsitans): Vector of African Trypanosomiasis.</title>
        <authorList>
            <consortium name="International Glossina Genome Initiative W.H.O."/>
            <person name="Lawson D."/>
        </authorList>
    </citation>
    <scope>NUCLEOTIDE SEQUENCE [LARGE SCALE GENOMIC DNA]</scope>
    <source>
        <strain evidence="3 4">Yale</strain>
    </source>
</reference>
<reference evidence="2" key="2">
    <citation type="submission" date="2010-01" db="EMBL/GenBank/DDBJ databases">
        <authorList>
            <consortium name="International Glossina Genome Initiative"/>
            <person name="da Silva J."/>
            <person name="Ribeiro J.M.C."/>
            <person name="Abbeele J.V."/>
            <person name="Attardo G."/>
            <person name="Hao Z."/>
            <person name="Haines L.R."/>
            <person name="Soares M.B."/>
            <person name="Berriman M."/>
            <person name="Aksoy S."/>
            <person name="Lehane M.J."/>
        </authorList>
    </citation>
    <scope>NUCLEOTIDE SEQUENCE</scope>
    <source>
        <tissue evidence="2">Salivary gland</tissue>
    </source>
</reference>
<evidence type="ECO:0000313" key="4">
    <source>
        <dbReference type="Proteomes" id="UP000092444"/>
    </source>
</evidence>
<dbReference type="AlphaFoldDB" id="D3TSJ3"/>